<keyword evidence="2" id="KW-1185">Reference proteome</keyword>
<accession>A0ABD1U1C9</accession>
<organism evidence="1 2">
    <name type="scientific">Abeliophyllum distichum</name>
    <dbReference type="NCBI Taxonomy" id="126358"/>
    <lineage>
        <taxon>Eukaryota</taxon>
        <taxon>Viridiplantae</taxon>
        <taxon>Streptophyta</taxon>
        <taxon>Embryophyta</taxon>
        <taxon>Tracheophyta</taxon>
        <taxon>Spermatophyta</taxon>
        <taxon>Magnoliopsida</taxon>
        <taxon>eudicotyledons</taxon>
        <taxon>Gunneridae</taxon>
        <taxon>Pentapetalae</taxon>
        <taxon>asterids</taxon>
        <taxon>lamiids</taxon>
        <taxon>Lamiales</taxon>
        <taxon>Oleaceae</taxon>
        <taxon>Forsythieae</taxon>
        <taxon>Abeliophyllum</taxon>
    </lineage>
</organism>
<dbReference type="EMBL" id="JBFOLK010000004">
    <property type="protein sequence ID" value="KAL2518801.1"/>
    <property type="molecule type" value="Genomic_DNA"/>
</dbReference>
<evidence type="ECO:0000313" key="2">
    <source>
        <dbReference type="Proteomes" id="UP001604336"/>
    </source>
</evidence>
<dbReference type="AlphaFoldDB" id="A0ABD1U1C9"/>
<proteinExistence type="predicted"/>
<evidence type="ECO:0000313" key="1">
    <source>
        <dbReference type="EMBL" id="KAL2518801.1"/>
    </source>
</evidence>
<reference evidence="2" key="1">
    <citation type="submission" date="2024-07" db="EMBL/GenBank/DDBJ databases">
        <title>Two chromosome-level genome assemblies of Korean endemic species Abeliophyllum distichum and Forsythia ovata (Oleaceae).</title>
        <authorList>
            <person name="Jang H."/>
        </authorList>
    </citation>
    <scope>NUCLEOTIDE SEQUENCE [LARGE SCALE GENOMIC DNA]</scope>
</reference>
<name>A0ABD1U1C9_9LAMI</name>
<comment type="caution">
    <text evidence="1">The sequence shown here is derived from an EMBL/GenBank/DDBJ whole genome shotgun (WGS) entry which is preliminary data.</text>
</comment>
<dbReference type="Proteomes" id="UP001604336">
    <property type="component" value="Unassembled WGS sequence"/>
</dbReference>
<protein>
    <submittedName>
        <fullName evidence="1">Uncharacterized protein</fullName>
    </submittedName>
</protein>
<gene>
    <name evidence="1" type="ORF">Adt_15048</name>
</gene>
<sequence length="129" mass="14985">MDIASPPRLIEGEDMFRVDPVRWAVLDVPSIMVEEDLKLLRDAYKVLSDIGLMLPEPNERACFPMRGCKPFVDGMRLLLHIFFQRILHAYGLAPTQMALNGWSQMARGLYLWFRHSFGLEMPLYVFQII</sequence>